<feature type="region of interest" description="Disordered" evidence="1">
    <location>
        <begin position="120"/>
        <end position="143"/>
    </location>
</feature>
<feature type="compositionally biased region" description="Basic and acidic residues" evidence="1">
    <location>
        <begin position="120"/>
        <end position="140"/>
    </location>
</feature>
<evidence type="ECO:0000313" key="2">
    <source>
        <dbReference type="EMBL" id="ETO07577.1"/>
    </source>
</evidence>
<reference evidence="2 3" key="1">
    <citation type="journal article" date="2013" name="Curr. Biol.">
        <title>The Genome of the Foraminiferan Reticulomyxa filosa.</title>
        <authorList>
            <person name="Glockner G."/>
            <person name="Hulsmann N."/>
            <person name="Schleicher M."/>
            <person name="Noegel A.A."/>
            <person name="Eichinger L."/>
            <person name="Gallinger C."/>
            <person name="Pawlowski J."/>
            <person name="Sierra R."/>
            <person name="Euteneuer U."/>
            <person name="Pillet L."/>
            <person name="Moustafa A."/>
            <person name="Platzer M."/>
            <person name="Groth M."/>
            <person name="Szafranski K."/>
            <person name="Schliwa M."/>
        </authorList>
    </citation>
    <scope>NUCLEOTIDE SEQUENCE [LARGE SCALE GENOMIC DNA]</scope>
</reference>
<accession>X6M2D3</accession>
<dbReference type="Proteomes" id="UP000023152">
    <property type="component" value="Unassembled WGS sequence"/>
</dbReference>
<dbReference type="AlphaFoldDB" id="X6M2D3"/>
<comment type="caution">
    <text evidence="2">The sequence shown here is derived from an EMBL/GenBank/DDBJ whole genome shotgun (WGS) entry which is preliminary data.</text>
</comment>
<name>X6M2D3_RETFI</name>
<sequence length="200" mass="24101">MYKKKNLAHFIIIFNLLQNLKLAVIERLFGLINWKIYLKQLKRSLEYYKEITNLLFNHFWDSGTISQDAKTVIQNDLIAEQVIGKTQLKAYRRIKYIGKLSYQKQMKQNKRKSVEIKPQDRVPFKRPRPQDDENELEKTNKKQRIQILQKEDNQELKIEEIKEKELNDENIWKENKKVRKITFAEQALHSIACSILEYSY</sequence>
<gene>
    <name evidence="2" type="ORF">RFI_29815</name>
</gene>
<organism evidence="2 3">
    <name type="scientific">Reticulomyxa filosa</name>
    <dbReference type="NCBI Taxonomy" id="46433"/>
    <lineage>
        <taxon>Eukaryota</taxon>
        <taxon>Sar</taxon>
        <taxon>Rhizaria</taxon>
        <taxon>Retaria</taxon>
        <taxon>Foraminifera</taxon>
        <taxon>Monothalamids</taxon>
        <taxon>Reticulomyxidae</taxon>
        <taxon>Reticulomyxa</taxon>
    </lineage>
</organism>
<keyword evidence="3" id="KW-1185">Reference proteome</keyword>
<dbReference type="EMBL" id="ASPP01026016">
    <property type="protein sequence ID" value="ETO07577.1"/>
    <property type="molecule type" value="Genomic_DNA"/>
</dbReference>
<evidence type="ECO:0000256" key="1">
    <source>
        <dbReference type="SAM" id="MobiDB-lite"/>
    </source>
</evidence>
<proteinExistence type="predicted"/>
<protein>
    <submittedName>
        <fullName evidence="2">Uncharacterized protein</fullName>
    </submittedName>
</protein>
<evidence type="ECO:0000313" key="3">
    <source>
        <dbReference type="Proteomes" id="UP000023152"/>
    </source>
</evidence>